<evidence type="ECO:0000256" key="4">
    <source>
        <dbReference type="ARBA" id="ARBA00022777"/>
    </source>
</evidence>
<organism evidence="6 7">
    <name type="scientific">Promethearchaeum syntrophicum</name>
    <dbReference type="NCBI Taxonomy" id="2594042"/>
    <lineage>
        <taxon>Archaea</taxon>
        <taxon>Promethearchaeati</taxon>
        <taxon>Promethearchaeota</taxon>
        <taxon>Promethearchaeia</taxon>
        <taxon>Promethearchaeales</taxon>
        <taxon>Promethearchaeaceae</taxon>
        <taxon>Promethearchaeum</taxon>
    </lineage>
</organism>
<dbReference type="RefSeq" id="WP_147661258.1">
    <property type="nucleotide sequence ID" value="NZ_CP042905.2"/>
</dbReference>
<dbReference type="EMBL" id="CP042905">
    <property type="protein sequence ID" value="QEE14298.1"/>
    <property type="molecule type" value="Genomic_DNA"/>
</dbReference>
<dbReference type="EC" id="2.7.4.25" evidence="6"/>
<evidence type="ECO:0000256" key="5">
    <source>
        <dbReference type="ARBA" id="ARBA00022840"/>
    </source>
</evidence>
<evidence type="ECO:0000256" key="3">
    <source>
        <dbReference type="ARBA" id="ARBA00022741"/>
    </source>
</evidence>
<dbReference type="GO" id="GO:0016776">
    <property type="term" value="F:phosphotransferase activity, phosphate group as acceptor"/>
    <property type="evidence" value="ECO:0007669"/>
    <property type="project" value="InterPro"/>
</dbReference>
<dbReference type="AlphaFoldDB" id="A0A5B9D5A6"/>
<keyword evidence="7" id="KW-1185">Reference proteome</keyword>
<protein>
    <submittedName>
        <fullName evidence="6">(D)CMP kinase</fullName>
        <ecNumber evidence="6">2.7.4.25</ecNumber>
    </submittedName>
</protein>
<dbReference type="InterPro" id="IPR011892">
    <property type="entry name" value="Cyt_kin_arch"/>
</dbReference>
<evidence type="ECO:0000313" key="6">
    <source>
        <dbReference type="EMBL" id="QEE14298.1"/>
    </source>
</evidence>
<dbReference type="Gene3D" id="3.40.50.300">
    <property type="entry name" value="P-loop containing nucleotide triphosphate hydrolases"/>
    <property type="match status" value="1"/>
</dbReference>
<keyword evidence="4 6" id="KW-0418">Kinase</keyword>
<reference evidence="6 7" key="2">
    <citation type="journal article" date="2024" name="Int. J. Syst. Evol. Microbiol.">
        <title>Promethearchaeum syntrophicum gen. nov., sp. nov., an anaerobic, obligately syntrophic archaeon, the first isolate of the lineage 'Asgard' archaea, and proposal of the new archaeal phylum Promethearchaeota phyl. nov. and kingdom Promethearchaeati regn. nov.</title>
        <authorList>
            <person name="Imachi H."/>
            <person name="Nobu M.K."/>
            <person name="Kato S."/>
            <person name="Takaki Y."/>
            <person name="Miyazaki M."/>
            <person name="Miyata M."/>
            <person name="Ogawara M."/>
            <person name="Saito Y."/>
            <person name="Sakai S."/>
            <person name="Tahara Y.O."/>
            <person name="Takano Y."/>
            <person name="Tasumi E."/>
            <person name="Uematsu K."/>
            <person name="Yoshimura T."/>
            <person name="Itoh T."/>
            <person name="Ohkuma M."/>
            <person name="Takai K."/>
        </authorList>
    </citation>
    <scope>NUCLEOTIDE SEQUENCE [LARGE SCALE GENOMIC DNA]</scope>
    <source>
        <strain evidence="6 7">MK-D1</strain>
    </source>
</reference>
<accession>A0A5B9D5A6</accession>
<dbReference type="Pfam" id="PF13189">
    <property type="entry name" value="Cytidylate_kin2"/>
    <property type="match status" value="1"/>
</dbReference>
<dbReference type="GO" id="GO:0006139">
    <property type="term" value="P:nucleobase-containing compound metabolic process"/>
    <property type="evidence" value="ECO:0007669"/>
    <property type="project" value="InterPro"/>
</dbReference>
<dbReference type="Proteomes" id="UP000321408">
    <property type="component" value="Chromosome"/>
</dbReference>
<keyword evidence="5" id="KW-0067">ATP-binding</keyword>
<evidence type="ECO:0000313" key="7">
    <source>
        <dbReference type="Proteomes" id="UP000321408"/>
    </source>
</evidence>
<gene>
    <name evidence="6" type="primary">cmk</name>
    <name evidence="6" type="ORF">DSAG12_00110</name>
</gene>
<reference evidence="6 7" key="1">
    <citation type="journal article" date="2020" name="Nature">
        <title>Isolation of an archaeon at the prokaryote-eukaryote interface.</title>
        <authorList>
            <person name="Imachi H."/>
            <person name="Nobu M.K."/>
            <person name="Nakahara N."/>
            <person name="Morono Y."/>
            <person name="Ogawara M."/>
            <person name="Takaki Y."/>
            <person name="Takano Y."/>
            <person name="Uematsu K."/>
            <person name="Ikuta T."/>
            <person name="Ito M."/>
            <person name="Matsui Y."/>
            <person name="Miyazaki M."/>
            <person name="Murata K."/>
            <person name="Saito Y."/>
            <person name="Sakai S."/>
            <person name="Song C."/>
            <person name="Tasumi E."/>
            <person name="Yamanaka Y."/>
            <person name="Yamaguchi T."/>
            <person name="Kamagata Y."/>
            <person name="Tamaki H."/>
            <person name="Takai K."/>
        </authorList>
    </citation>
    <scope>NUCLEOTIDE SEQUENCE [LARGE SCALE GENOMIC DNA]</scope>
    <source>
        <strain evidence="6 7">MK-D1</strain>
    </source>
</reference>
<proteinExistence type="predicted"/>
<dbReference type="InterPro" id="IPR027417">
    <property type="entry name" value="P-loop_NTPase"/>
</dbReference>
<dbReference type="SUPFAM" id="SSF52540">
    <property type="entry name" value="P-loop containing nucleoside triphosphate hydrolases"/>
    <property type="match status" value="1"/>
</dbReference>
<sequence>MIISFAGLHGTGKSTIAKKIANYFKFTFYSTGMAFRELAKLKKMTLEEFSRYSEDHFEIDRLLDAKIRLLAETGNSYVFEGQLPTYMLGELKDFCVLLTCDEDVRLERMASRDNRSLKNQQKETIAREKSERERFIQIYNLDILDPSTILKTFNLIIDTTKLNIEEISKICILAIEGIVRSMKEKEP</sequence>
<dbReference type="KEGG" id="psyt:DSAG12_00110"/>
<name>A0A5B9D5A6_9ARCH</name>
<keyword evidence="1" id="KW-0963">Cytoplasm</keyword>
<keyword evidence="3" id="KW-0547">Nucleotide-binding</keyword>
<dbReference type="GO" id="GO:0005524">
    <property type="term" value="F:ATP binding"/>
    <property type="evidence" value="ECO:0007669"/>
    <property type="project" value="UniProtKB-KW"/>
</dbReference>
<dbReference type="OrthoDB" id="31096at2157"/>
<dbReference type="NCBIfam" id="TIGR02173">
    <property type="entry name" value="cyt_kin_arch"/>
    <property type="match status" value="1"/>
</dbReference>
<evidence type="ECO:0000256" key="1">
    <source>
        <dbReference type="ARBA" id="ARBA00022490"/>
    </source>
</evidence>
<evidence type="ECO:0000256" key="2">
    <source>
        <dbReference type="ARBA" id="ARBA00022679"/>
    </source>
</evidence>
<keyword evidence="2 6" id="KW-0808">Transferase</keyword>
<dbReference type="GO" id="GO:0016301">
    <property type="term" value="F:kinase activity"/>
    <property type="evidence" value="ECO:0007669"/>
    <property type="project" value="UniProtKB-KW"/>
</dbReference>
<dbReference type="GeneID" id="41328116"/>